<reference evidence="2 3" key="1">
    <citation type="journal article" date="2015" name="Nature">
        <title>rRNA introns, odd ribosomes, and small enigmatic genomes across a large radiation of phyla.</title>
        <authorList>
            <person name="Brown C.T."/>
            <person name="Hug L.A."/>
            <person name="Thomas B.C."/>
            <person name="Sharon I."/>
            <person name="Castelle C.J."/>
            <person name="Singh A."/>
            <person name="Wilkins M.J."/>
            <person name="Williams K.H."/>
            <person name="Banfield J.F."/>
        </authorList>
    </citation>
    <scope>NUCLEOTIDE SEQUENCE [LARGE SCALE GENOMIC DNA]</scope>
</reference>
<organism evidence="2 3">
    <name type="scientific">Candidatus Roizmanbacteria bacterium GW2011_GWA2_34_18</name>
    <dbReference type="NCBI Taxonomy" id="1618477"/>
    <lineage>
        <taxon>Bacteria</taxon>
        <taxon>Candidatus Roizmaniibacteriota</taxon>
    </lineage>
</organism>
<protein>
    <submittedName>
        <fullName evidence="2">Uncharacterized protein</fullName>
    </submittedName>
</protein>
<dbReference type="Proteomes" id="UP000034688">
    <property type="component" value="Unassembled WGS sequence"/>
</dbReference>
<proteinExistence type="predicted"/>
<sequence length="134" mass="14949">MVTDELQQYVSRMKALGKPEIKIRETLALAKWPQEDINQVLGGSVDVSPTTPSSVMPQVQSAGNKTDKKLFFTILLIVIFLVGIGMFMSLYIRNKNSNTKVVNLNKGGKNQILTTFEDLSKYDKDTDGDGYPDF</sequence>
<accession>A0A0G0B9M7</accession>
<dbReference type="EMBL" id="LBPP01000012">
    <property type="protein sequence ID" value="KKP60451.1"/>
    <property type="molecule type" value="Genomic_DNA"/>
</dbReference>
<evidence type="ECO:0000256" key="1">
    <source>
        <dbReference type="SAM" id="Phobius"/>
    </source>
</evidence>
<evidence type="ECO:0000313" key="3">
    <source>
        <dbReference type="Proteomes" id="UP000034688"/>
    </source>
</evidence>
<keyword evidence="1" id="KW-1133">Transmembrane helix</keyword>
<feature type="transmembrane region" description="Helical" evidence="1">
    <location>
        <begin position="70"/>
        <end position="92"/>
    </location>
</feature>
<dbReference type="AlphaFoldDB" id="A0A0G0B9M7"/>
<evidence type="ECO:0000313" key="2">
    <source>
        <dbReference type="EMBL" id="KKP60451.1"/>
    </source>
</evidence>
<keyword evidence="1" id="KW-0472">Membrane</keyword>
<gene>
    <name evidence="2" type="ORF">UR54_C0012G0001</name>
</gene>
<name>A0A0G0B9M7_9BACT</name>
<keyword evidence="1" id="KW-0812">Transmembrane</keyword>
<feature type="non-terminal residue" evidence="2">
    <location>
        <position position="134"/>
    </location>
</feature>
<comment type="caution">
    <text evidence="2">The sequence shown here is derived from an EMBL/GenBank/DDBJ whole genome shotgun (WGS) entry which is preliminary data.</text>
</comment>